<evidence type="ECO:0000313" key="3">
    <source>
        <dbReference type="Proteomes" id="UP000239576"/>
    </source>
</evidence>
<proteinExistence type="predicted"/>
<reference evidence="2 3" key="2">
    <citation type="submission" date="2018-03" db="EMBL/GenBank/DDBJ databases">
        <title>The ancient ancestry and fast evolution of plastids.</title>
        <authorList>
            <person name="Moore K.R."/>
            <person name="Magnabosco C."/>
            <person name="Momper L."/>
            <person name="Gold D.A."/>
            <person name="Bosak T."/>
            <person name="Fournier G.P."/>
        </authorList>
    </citation>
    <scope>NUCLEOTIDE SEQUENCE [LARGE SCALE GENOMIC DNA]</scope>
    <source>
        <strain evidence="2 3">ULC18</strain>
    </source>
</reference>
<sequence>MARDQGSKGSNSKGSKFGEQVHALTAARPPKQDGDQLDQGLRRSMFTGDYRRGLSKSCECVS</sequence>
<evidence type="ECO:0000313" key="2">
    <source>
        <dbReference type="EMBL" id="PSB25996.1"/>
    </source>
</evidence>
<accession>A0A2T1DZS6</accession>
<dbReference type="AlphaFoldDB" id="A0A2T1DZS6"/>
<comment type="caution">
    <text evidence="2">The sequence shown here is derived from an EMBL/GenBank/DDBJ whole genome shotgun (WGS) entry which is preliminary data.</text>
</comment>
<keyword evidence="3" id="KW-1185">Reference proteome</keyword>
<protein>
    <submittedName>
        <fullName evidence="2">Uncharacterized protein</fullName>
    </submittedName>
</protein>
<reference evidence="3" key="1">
    <citation type="submission" date="2018-02" db="EMBL/GenBank/DDBJ databases">
        <authorList>
            <person name="Moore K."/>
            <person name="Momper L."/>
        </authorList>
    </citation>
    <scope>NUCLEOTIDE SEQUENCE [LARGE SCALE GENOMIC DNA]</scope>
    <source>
        <strain evidence="3">ULC18</strain>
    </source>
</reference>
<organism evidence="2 3">
    <name type="scientific">Stenomitos frigidus ULC18</name>
    <dbReference type="NCBI Taxonomy" id="2107698"/>
    <lineage>
        <taxon>Bacteria</taxon>
        <taxon>Bacillati</taxon>
        <taxon>Cyanobacteriota</taxon>
        <taxon>Cyanophyceae</taxon>
        <taxon>Leptolyngbyales</taxon>
        <taxon>Leptolyngbyaceae</taxon>
        <taxon>Stenomitos</taxon>
    </lineage>
</organism>
<feature type="compositionally biased region" description="Low complexity" evidence="1">
    <location>
        <begin position="7"/>
        <end position="18"/>
    </location>
</feature>
<dbReference type="EMBL" id="PVWK01000117">
    <property type="protein sequence ID" value="PSB25996.1"/>
    <property type="molecule type" value="Genomic_DNA"/>
</dbReference>
<gene>
    <name evidence="2" type="ORF">C7B82_21070</name>
</gene>
<dbReference type="Proteomes" id="UP000239576">
    <property type="component" value="Unassembled WGS sequence"/>
</dbReference>
<evidence type="ECO:0000256" key="1">
    <source>
        <dbReference type="SAM" id="MobiDB-lite"/>
    </source>
</evidence>
<name>A0A2T1DZS6_9CYAN</name>
<feature type="region of interest" description="Disordered" evidence="1">
    <location>
        <begin position="1"/>
        <end position="62"/>
    </location>
</feature>